<evidence type="ECO:0000259" key="4">
    <source>
        <dbReference type="PROSITE" id="PS50181"/>
    </source>
</evidence>
<evidence type="ECO:0000256" key="1">
    <source>
        <dbReference type="ARBA" id="ARBA00004167"/>
    </source>
</evidence>
<dbReference type="InterPro" id="IPR032675">
    <property type="entry name" value="LRR_dom_sf"/>
</dbReference>
<sequence length="343" mass="38923">MLNSLPSELILHILAFISPKQVLKYRRLSRRYNSFLLNRAFAVKNLSLFLPKPPTRSTRRTVDFDALWFKWPDVYQRVYCELHWSQLESFGICQLIGGPLPPAITTIKTLVRIRVLFNHFRGNNICGPLPQDIGSLTSLKRVELQNCDITGSLPASLLSLTYLEYLDLSDCKLSGPLPPFHCHSLQHLNLSKNVSLCGPIPLTLWSLHKLEYLNLSSCFLAGSSIPPLVQSLQQLETLDLSRCGIVGVIPRELGSLRMMKNLNVSYNRLTGNIPSELGNCFWMESLVMNNNGLMGMVPSNLGQLEMIRSVSIFGGNCDIGWDKTEFVGRFGRRLRDDFQWNRR</sequence>
<keyword evidence="6" id="KW-1185">Reference proteome</keyword>
<dbReference type="AlphaFoldDB" id="A0A1Y2CBF1"/>
<protein>
    <submittedName>
        <fullName evidence="5">L domain-like protein</fullName>
    </submittedName>
</protein>
<dbReference type="Pfam" id="PF00646">
    <property type="entry name" value="F-box"/>
    <property type="match status" value="1"/>
</dbReference>
<dbReference type="OrthoDB" id="2670467at2759"/>
<evidence type="ECO:0000313" key="6">
    <source>
        <dbReference type="Proteomes" id="UP000193642"/>
    </source>
</evidence>
<name>A0A1Y2CBF1_9FUNG</name>
<dbReference type="EMBL" id="MCGO01000022">
    <property type="protein sequence ID" value="ORY44370.1"/>
    <property type="molecule type" value="Genomic_DNA"/>
</dbReference>
<dbReference type="InterPro" id="IPR001611">
    <property type="entry name" value="Leu-rich_rpt"/>
</dbReference>
<feature type="domain" description="F-box" evidence="4">
    <location>
        <begin position="1"/>
        <end position="46"/>
    </location>
</feature>
<dbReference type="PROSITE" id="PS50181">
    <property type="entry name" value="FBOX"/>
    <property type="match status" value="1"/>
</dbReference>
<dbReference type="Gene3D" id="1.20.1280.50">
    <property type="match status" value="1"/>
</dbReference>
<evidence type="ECO:0000256" key="2">
    <source>
        <dbReference type="ARBA" id="ARBA00022729"/>
    </source>
</evidence>
<dbReference type="Proteomes" id="UP000193642">
    <property type="component" value="Unassembled WGS sequence"/>
</dbReference>
<dbReference type="SUPFAM" id="SSF52058">
    <property type="entry name" value="L domain-like"/>
    <property type="match status" value="1"/>
</dbReference>
<dbReference type="InterPro" id="IPR051716">
    <property type="entry name" value="Plant_RL_S/T_kinase"/>
</dbReference>
<keyword evidence="2" id="KW-0732">Signal</keyword>
<comment type="subcellular location">
    <subcellularLocation>
        <location evidence="1">Membrane</location>
        <topology evidence="1">Single-pass membrane protein</topology>
    </subcellularLocation>
</comment>
<reference evidence="5 6" key="1">
    <citation type="submission" date="2016-07" db="EMBL/GenBank/DDBJ databases">
        <title>Pervasive Adenine N6-methylation of Active Genes in Fungi.</title>
        <authorList>
            <consortium name="DOE Joint Genome Institute"/>
            <person name="Mondo S.J."/>
            <person name="Dannebaum R.O."/>
            <person name="Kuo R.C."/>
            <person name="Labutti K."/>
            <person name="Haridas S."/>
            <person name="Kuo A."/>
            <person name="Salamov A."/>
            <person name="Ahrendt S.R."/>
            <person name="Lipzen A."/>
            <person name="Sullivan W."/>
            <person name="Andreopoulos W.B."/>
            <person name="Clum A."/>
            <person name="Lindquist E."/>
            <person name="Daum C."/>
            <person name="Ramamoorthy G.K."/>
            <person name="Gryganskyi A."/>
            <person name="Culley D."/>
            <person name="Magnuson J.K."/>
            <person name="James T.Y."/>
            <person name="O'Malley M.A."/>
            <person name="Stajich J.E."/>
            <person name="Spatafora J.W."/>
            <person name="Visel A."/>
            <person name="Grigoriev I.V."/>
        </authorList>
    </citation>
    <scope>NUCLEOTIDE SEQUENCE [LARGE SCALE GENOMIC DNA]</scope>
    <source>
        <strain evidence="5 6">JEL800</strain>
    </source>
</reference>
<gene>
    <name evidence="5" type="ORF">BCR33DRAFT_716924</name>
</gene>
<proteinExistence type="predicted"/>
<dbReference type="InterPro" id="IPR001810">
    <property type="entry name" value="F-box_dom"/>
</dbReference>
<evidence type="ECO:0000256" key="3">
    <source>
        <dbReference type="ARBA" id="ARBA00022737"/>
    </source>
</evidence>
<evidence type="ECO:0000313" key="5">
    <source>
        <dbReference type="EMBL" id="ORY44370.1"/>
    </source>
</evidence>
<keyword evidence="3" id="KW-0677">Repeat</keyword>
<comment type="caution">
    <text evidence="5">The sequence shown here is derived from an EMBL/GenBank/DDBJ whole genome shotgun (WGS) entry which is preliminary data.</text>
</comment>
<dbReference type="Pfam" id="PF00560">
    <property type="entry name" value="LRR_1"/>
    <property type="match status" value="5"/>
</dbReference>
<dbReference type="FunFam" id="3.80.10.10:FF:000383">
    <property type="entry name" value="Leucine-rich repeat receptor protein kinase EMS1"/>
    <property type="match status" value="1"/>
</dbReference>
<organism evidence="5 6">
    <name type="scientific">Rhizoclosmatium globosum</name>
    <dbReference type="NCBI Taxonomy" id="329046"/>
    <lineage>
        <taxon>Eukaryota</taxon>
        <taxon>Fungi</taxon>
        <taxon>Fungi incertae sedis</taxon>
        <taxon>Chytridiomycota</taxon>
        <taxon>Chytridiomycota incertae sedis</taxon>
        <taxon>Chytridiomycetes</taxon>
        <taxon>Chytridiales</taxon>
        <taxon>Chytriomycetaceae</taxon>
        <taxon>Rhizoclosmatium</taxon>
    </lineage>
</organism>
<dbReference type="InterPro" id="IPR036047">
    <property type="entry name" value="F-box-like_dom_sf"/>
</dbReference>
<dbReference type="PANTHER" id="PTHR48053">
    <property type="entry name" value="LEUCINE RICH REPEAT FAMILY PROTEIN, EXPRESSED"/>
    <property type="match status" value="1"/>
</dbReference>
<dbReference type="Gene3D" id="3.80.10.10">
    <property type="entry name" value="Ribonuclease Inhibitor"/>
    <property type="match status" value="1"/>
</dbReference>
<dbReference type="PANTHER" id="PTHR48053:SF71">
    <property type="entry name" value="LEUCINE RICH REPEAT FAMILY PROTEIN, EXPRESSED"/>
    <property type="match status" value="1"/>
</dbReference>
<dbReference type="SUPFAM" id="SSF81383">
    <property type="entry name" value="F-box domain"/>
    <property type="match status" value="1"/>
</dbReference>
<accession>A0A1Y2CBF1</accession>
<dbReference type="GO" id="GO:0016020">
    <property type="term" value="C:membrane"/>
    <property type="evidence" value="ECO:0007669"/>
    <property type="project" value="UniProtKB-SubCell"/>
</dbReference>